<organism evidence="2 3">
    <name type="scientific">Hibiscus sabdariffa</name>
    <name type="common">roselle</name>
    <dbReference type="NCBI Taxonomy" id="183260"/>
    <lineage>
        <taxon>Eukaryota</taxon>
        <taxon>Viridiplantae</taxon>
        <taxon>Streptophyta</taxon>
        <taxon>Embryophyta</taxon>
        <taxon>Tracheophyta</taxon>
        <taxon>Spermatophyta</taxon>
        <taxon>Magnoliopsida</taxon>
        <taxon>eudicotyledons</taxon>
        <taxon>Gunneridae</taxon>
        <taxon>Pentapetalae</taxon>
        <taxon>rosids</taxon>
        <taxon>malvids</taxon>
        <taxon>Malvales</taxon>
        <taxon>Malvaceae</taxon>
        <taxon>Malvoideae</taxon>
        <taxon>Hibiscus</taxon>
    </lineage>
</organism>
<evidence type="ECO:0000313" key="3">
    <source>
        <dbReference type="Proteomes" id="UP001472677"/>
    </source>
</evidence>
<feature type="region of interest" description="Disordered" evidence="1">
    <location>
        <begin position="1"/>
        <end position="89"/>
    </location>
</feature>
<sequence length="126" mass="14156">MYGGGSSSQPAYTDDGGYIPQMDYTSITGSSYHPEQMHGTPPSMQVDDQWFNDEQTPDQPRRIVRPPKRTRPPQGGLVDPTAPFHASSHHRHNQAMCRWRCCLSSTQPSASRGVNGWIQDQAISRW</sequence>
<keyword evidence="3" id="KW-1185">Reference proteome</keyword>
<protein>
    <submittedName>
        <fullName evidence="2">Uncharacterized protein</fullName>
    </submittedName>
</protein>
<evidence type="ECO:0000256" key="1">
    <source>
        <dbReference type="SAM" id="MobiDB-lite"/>
    </source>
</evidence>
<name>A0ABR2CYP3_9ROSI</name>
<dbReference type="EMBL" id="JBBPBM010000039">
    <property type="protein sequence ID" value="KAK8526148.1"/>
    <property type="molecule type" value="Genomic_DNA"/>
</dbReference>
<gene>
    <name evidence="2" type="ORF">V6N12_020629</name>
</gene>
<comment type="caution">
    <text evidence="2">The sequence shown here is derived from an EMBL/GenBank/DDBJ whole genome shotgun (WGS) entry which is preliminary data.</text>
</comment>
<feature type="compositionally biased region" description="Basic residues" evidence="1">
    <location>
        <begin position="62"/>
        <end position="71"/>
    </location>
</feature>
<accession>A0ABR2CYP3</accession>
<feature type="compositionally biased region" description="Polar residues" evidence="1">
    <location>
        <begin position="23"/>
        <end position="33"/>
    </location>
</feature>
<proteinExistence type="predicted"/>
<reference evidence="2 3" key="1">
    <citation type="journal article" date="2024" name="G3 (Bethesda)">
        <title>Genome assembly of Hibiscus sabdariffa L. provides insights into metabolisms of medicinal natural products.</title>
        <authorList>
            <person name="Kim T."/>
        </authorList>
    </citation>
    <scope>NUCLEOTIDE SEQUENCE [LARGE SCALE GENOMIC DNA]</scope>
    <source>
        <strain evidence="2">TK-2024</strain>
        <tissue evidence="2">Old leaves</tissue>
    </source>
</reference>
<evidence type="ECO:0000313" key="2">
    <source>
        <dbReference type="EMBL" id="KAK8526148.1"/>
    </source>
</evidence>
<dbReference type="Proteomes" id="UP001472677">
    <property type="component" value="Unassembled WGS sequence"/>
</dbReference>